<dbReference type="Proteomes" id="UP000214975">
    <property type="component" value="Chromosome"/>
</dbReference>
<dbReference type="RefSeq" id="WP_015311092.1">
    <property type="nucleotide sequence ID" value="NZ_CP016893.1"/>
</dbReference>
<reference evidence="2 3" key="1">
    <citation type="submission" date="2016-08" db="EMBL/GenBank/DDBJ databases">
        <title>A novel genetic cassette of butanologenic Thermoanaerobacterium thermosaccharolyticum that directly convert cellulose to butanol.</title>
        <authorList>
            <person name="Li T."/>
            <person name="He J."/>
        </authorList>
    </citation>
    <scope>NUCLEOTIDE SEQUENCE [LARGE SCALE GENOMIC DNA]</scope>
    <source>
        <strain evidence="2 3">TG57</strain>
    </source>
</reference>
<dbReference type="EMBL" id="CP016893">
    <property type="protein sequence ID" value="AST58241.1"/>
    <property type="molecule type" value="Genomic_DNA"/>
</dbReference>
<dbReference type="Gene3D" id="3.30.460.10">
    <property type="entry name" value="Beta Polymerase, domain 2"/>
    <property type="match status" value="1"/>
</dbReference>
<dbReference type="InterPro" id="IPR041633">
    <property type="entry name" value="Polbeta"/>
</dbReference>
<dbReference type="AlphaFoldDB" id="A0A223I0K0"/>
<accession>A0A223I0K0</accession>
<gene>
    <name evidence="2" type="ORF">Thert_02327</name>
</gene>
<organism evidence="2 3">
    <name type="scientific">Thermoanaerobacterium thermosaccharolyticum</name>
    <name type="common">Clostridium thermosaccharolyticum</name>
    <dbReference type="NCBI Taxonomy" id="1517"/>
    <lineage>
        <taxon>Bacteria</taxon>
        <taxon>Bacillati</taxon>
        <taxon>Bacillota</taxon>
        <taxon>Clostridia</taxon>
        <taxon>Thermoanaerobacterales</taxon>
        <taxon>Thermoanaerobacteraceae</taxon>
        <taxon>Thermoanaerobacterium</taxon>
    </lineage>
</organism>
<proteinExistence type="predicted"/>
<evidence type="ECO:0000259" key="1">
    <source>
        <dbReference type="Pfam" id="PF18765"/>
    </source>
</evidence>
<evidence type="ECO:0000313" key="2">
    <source>
        <dbReference type="EMBL" id="AST58241.1"/>
    </source>
</evidence>
<protein>
    <submittedName>
        <fullName evidence="2">DNA polymerase III subunit beta</fullName>
    </submittedName>
</protein>
<dbReference type="SUPFAM" id="SSF81301">
    <property type="entry name" value="Nucleotidyltransferase"/>
    <property type="match status" value="1"/>
</dbReference>
<name>A0A223I0K0_THETR</name>
<feature type="domain" description="Polymerase beta nucleotidyltransferase" evidence="1">
    <location>
        <begin position="12"/>
        <end position="109"/>
    </location>
</feature>
<dbReference type="PANTHER" id="PTHR33933:SF1">
    <property type="entry name" value="PROTEIN ADENYLYLTRANSFERASE MNTA-RELATED"/>
    <property type="match status" value="1"/>
</dbReference>
<evidence type="ECO:0000313" key="3">
    <source>
        <dbReference type="Proteomes" id="UP000214975"/>
    </source>
</evidence>
<dbReference type="InterPro" id="IPR052548">
    <property type="entry name" value="Type_VII_TA_antitoxin"/>
</dbReference>
<dbReference type="InterPro" id="IPR043519">
    <property type="entry name" value="NT_sf"/>
</dbReference>
<dbReference type="PANTHER" id="PTHR33933">
    <property type="entry name" value="NUCLEOTIDYLTRANSFERASE"/>
    <property type="match status" value="1"/>
</dbReference>
<dbReference type="CDD" id="cd05403">
    <property type="entry name" value="NT_KNTase_like"/>
    <property type="match status" value="1"/>
</dbReference>
<dbReference type="Pfam" id="PF18765">
    <property type="entry name" value="Polbeta"/>
    <property type="match status" value="1"/>
</dbReference>
<sequence>MNIQNKDELEIIKNLILSNIDADKIYLFGSYAYGTPSEESDYDILVIIPDNSIRPVEAMQLLGNLLYKVQTKPVDLIVSKSSDFNNRSRLPTLERKIARDGVLLYEKNRHSKRMA</sequence>